<keyword evidence="1" id="KW-0732">Signal</keyword>
<accession>A0ABX3A9I4</accession>
<protein>
    <recommendedName>
        <fullName evidence="4">Lipoprotein</fullName>
    </recommendedName>
</protein>
<evidence type="ECO:0000313" key="3">
    <source>
        <dbReference type="Proteomes" id="UP000094329"/>
    </source>
</evidence>
<keyword evidence="3" id="KW-1185">Reference proteome</keyword>
<reference evidence="2 3" key="1">
    <citation type="submission" date="2016-08" db="EMBL/GenBank/DDBJ databases">
        <title>Draft genome sequence of Candidatus Piscirickettsia litoralis, from seawater.</title>
        <authorList>
            <person name="Wan X."/>
            <person name="Lee A.J."/>
            <person name="Hou S."/>
            <person name="Donachie S.P."/>
        </authorList>
    </citation>
    <scope>NUCLEOTIDE SEQUENCE [LARGE SCALE GENOMIC DNA]</scope>
    <source>
        <strain evidence="2 3">Y2</strain>
    </source>
</reference>
<dbReference type="Proteomes" id="UP000094329">
    <property type="component" value="Unassembled WGS sequence"/>
</dbReference>
<feature type="chain" id="PRO_5045146749" description="Lipoprotein" evidence="1">
    <location>
        <begin position="28"/>
        <end position="93"/>
    </location>
</feature>
<sequence>MIKKTSLLLISLILTACAGAPSNPQQADQCEEGLKQAYKELDYAKTKGLDGTVDYTKAASLLSAAKIQQQFNKFPNCINKVERARYYIKQSQK</sequence>
<evidence type="ECO:0008006" key="4">
    <source>
        <dbReference type="Google" id="ProtNLM"/>
    </source>
</evidence>
<evidence type="ECO:0000313" key="2">
    <source>
        <dbReference type="EMBL" id="ODN44095.1"/>
    </source>
</evidence>
<organism evidence="2 3">
    <name type="scientific">Piscirickettsia litoralis</name>
    <dbReference type="NCBI Taxonomy" id="1891921"/>
    <lineage>
        <taxon>Bacteria</taxon>
        <taxon>Pseudomonadati</taxon>
        <taxon>Pseudomonadota</taxon>
        <taxon>Gammaproteobacteria</taxon>
        <taxon>Thiotrichales</taxon>
        <taxon>Piscirickettsiaceae</taxon>
        <taxon>Piscirickettsia</taxon>
    </lineage>
</organism>
<comment type="caution">
    <text evidence="2">The sequence shown here is derived from an EMBL/GenBank/DDBJ whole genome shotgun (WGS) entry which is preliminary data.</text>
</comment>
<dbReference type="PROSITE" id="PS51257">
    <property type="entry name" value="PROKAR_LIPOPROTEIN"/>
    <property type="match status" value="1"/>
</dbReference>
<dbReference type="EMBL" id="MDTU01000001">
    <property type="protein sequence ID" value="ODN44095.1"/>
    <property type="molecule type" value="Genomic_DNA"/>
</dbReference>
<proteinExistence type="predicted"/>
<evidence type="ECO:0000256" key="1">
    <source>
        <dbReference type="SAM" id="SignalP"/>
    </source>
</evidence>
<name>A0ABX3A9I4_9GAMM</name>
<gene>
    <name evidence="2" type="ORF">BGC07_12685</name>
</gene>
<feature type="signal peptide" evidence="1">
    <location>
        <begin position="1"/>
        <end position="27"/>
    </location>
</feature>